<feature type="transmembrane region" description="Helical" evidence="1">
    <location>
        <begin position="418"/>
        <end position="438"/>
    </location>
</feature>
<keyword evidence="2" id="KW-0732">Signal</keyword>
<sequence>MTTATRRRISRTGRRIGAATAALLAVAAPTTLAGPAPAASAAARSDCADARFTARSVADLLKLSVLDVDPLGLDLPALLDARLGAARGEADSTAKPYKTSAQATYADAKLLGQQLPGLPVPTAVASQQAPRSTEGAAAKALGPHEVSLGSLKAAGLLDVDLGKSTAEAHWEDAYRCGRTGPLTRSSTTLADVKVLGGGGTVPAMQAVTRGTGAARKTSLVRLGPSIAAQTTTDVVPLGRDRTGVAAGAGAALTDLSLFAGTAQEISVKVVTQPKLIAVASGSAKDSVVSYQPAVLKVTAAGQPVANLDSAGTSVSLDLFGRLAPGYSTARRGSSLLTVRLSLGDLRQEVTDRKVTAEAASLRLEVRLGYARLLDLAIGYLAVEATAPVMRAAPPPTDRSDGGSGGSDGTLAVTGAKTAAVAGVGGGLLATGAVVLLLARRRRVRLTVE</sequence>
<evidence type="ECO:0000313" key="3">
    <source>
        <dbReference type="EMBL" id="MDQ7910429.1"/>
    </source>
</evidence>
<name>A0ABU0ZTS7_9ACTN</name>
<comment type="caution">
    <text evidence="3">The sequence shown here is derived from an EMBL/GenBank/DDBJ whole genome shotgun (WGS) entry which is preliminary data.</text>
</comment>
<protein>
    <recommendedName>
        <fullName evidence="5">Gram-positive cocci surface proteins LPxTG domain-containing protein</fullName>
    </recommendedName>
</protein>
<dbReference type="Proteomes" id="UP001230908">
    <property type="component" value="Unassembled WGS sequence"/>
</dbReference>
<evidence type="ECO:0000313" key="4">
    <source>
        <dbReference type="Proteomes" id="UP001230908"/>
    </source>
</evidence>
<feature type="signal peptide" evidence="2">
    <location>
        <begin position="1"/>
        <end position="33"/>
    </location>
</feature>
<proteinExistence type="predicted"/>
<organism evidence="3 4">
    <name type="scientific">Phytohabitans maris</name>
    <dbReference type="NCBI Taxonomy" id="3071409"/>
    <lineage>
        <taxon>Bacteria</taxon>
        <taxon>Bacillati</taxon>
        <taxon>Actinomycetota</taxon>
        <taxon>Actinomycetes</taxon>
        <taxon>Micromonosporales</taxon>
        <taxon>Micromonosporaceae</taxon>
    </lineage>
</organism>
<evidence type="ECO:0008006" key="5">
    <source>
        <dbReference type="Google" id="ProtNLM"/>
    </source>
</evidence>
<feature type="chain" id="PRO_5045724285" description="Gram-positive cocci surface proteins LPxTG domain-containing protein" evidence="2">
    <location>
        <begin position="34"/>
        <end position="448"/>
    </location>
</feature>
<keyword evidence="4" id="KW-1185">Reference proteome</keyword>
<dbReference type="EMBL" id="JAVHUY010000056">
    <property type="protein sequence ID" value="MDQ7910429.1"/>
    <property type="molecule type" value="Genomic_DNA"/>
</dbReference>
<reference evidence="3 4" key="1">
    <citation type="submission" date="2023-08" db="EMBL/GenBank/DDBJ databases">
        <title>Phytohabitans sansha sp. nov., isolated from marine sediment.</title>
        <authorList>
            <person name="Zhao Y."/>
            <person name="Yi K."/>
        </authorList>
    </citation>
    <scope>NUCLEOTIDE SEQUENCE [LARGE SCALE GENOMIC DNA]</scope>
    <source>
        <strain evidence="3 4">ZYX-F-186</strain>
    </source>
</reference>
<evidence type="ECO:0000256" key="2">
    <source>
        <dbReference type="SAM" id="SignalP"/>
    </source>
</evidence>
<accession>A0ABU0ZTS7</accession>
<keyword evidence="1" id="KW-1133">Transmembrane helix</keyword>
<keyword evidence="1" id="KW-0812">Transmembrane</keyword>
<keyword evidence="1" id="KW-0472">Membrane</keyword>
<gene>
    <name evidence="3" type="ORF">RB614_38640</name>
</gene>
<evidence type="ECO:0000256" key="1">
    <source>
        <dbReference type="SAM" id="Phobius"/>
    </source>
</evidence>
<dbReference type="RefSeq" id="WP_308717677.1">
    <property type="nucleotide sequence ID" value="NZ_JAVHUY010000056.1"/>
</dbReference>